<protein>
    <recommendedName>
        <fullName evidence="6">CCZ1/INTU/HSP4 first Longin domain-containing protein</fullName>
    </recommendedName>
</protein>
<dbReference type="GO" id="GO:0016192">
    <property type="term" value="P:vesicle-mediated transport"/>
    <property type="evidence" value="ECO:0007669"/>
    <property type="project" value="InterPro"/>
</dbReference>
<evidence type="ECO:0000259" key="3">
    <source>
        <dbReference type="Pfam" id="PF19033"/>
    </source>
</evidence>
<dbReference type="AlphaFoldDB" id="A0A8S1CVG1"/>
<organism evidence="4 5">
    <name type="scientific">Cloeon dipterum</name>
    <dbReference type="NCBI Taxonomy" id="197152"/>
    <lineage>
        <taxon>Eukaryota</taxon>
        <taxon>Metazoa</taxon>
        <taxon>Ecdysozoa</taxon>
        <taxon>Arthropoda</taxon>
        <taxon>Hexapoda</taxon>
        <taxon>Insecta</taxon>
        <taxon>Pterygota</taxon>
        <taxon>Palaeoptera</taxon>
        <taxon>Ephemeroptera</taxon>
        <taxon>Pisciforma</taxon>
        <taxon>Baetidae</taxon>
        <taxon>Cloeon</taxon>
    </lineage>
</organism>
<dbReference type="GO" id="GO:0031410">
    <property type="term" value="C:cytoplasmic vesicle"/>
    <property type="evidence" value="ECO:0007669"/>
    <property type="project" value="TreeGrafter"/>
</dbReference>
<comment type="caution">
    <text evidence="4">The sequence shown here is derived from an EMBL/GenBank/DDBJ whole genome shotgun (WGS) entry which is preliminary data.</text>
</comment>
<evidence type="ECO:0000256" key="1">
    <source>
        <dbReference type="SAM" id="MobiDB-lite"/>
    </source>
</evidence>
<feature type="compositionally biased region" description="Basic and acidic residues" evidence="1">
    <location>
        <begin position="490"/>
        <end position="518"/>
    </location>
</feature>
<evidence type="ECO:0000313" key="4">
    <source>
        <dbReference type="EMBL" id="CAB3371779.1"/>
    </source>
</evidence>
<dbReference type="GO" id="GO:0031085">
    <property type="term" value="C:BLOC-3 complex"/>
    <property type="evidence" value="ECO:0007669"/>
    <property type="project" value="TreeGrafter"/>
</dbReference>
<dbReference type="Pfam" id="PF19031">
    <property type="entry name" value="Intu_longin_1"/>
    <property type="match status" value="1"/>
</dbReference>
<dbReference type="EMBL" id="CADEPI010000065">
    <property type="protein sequence ID" value="CAB3371779.1"/>
    <property type="molecule type" value="Genomic_DNA"/>
</dbReference>
<name>A0A8S1CVG1_9INSE</name>
<dbReference type="GO" id="GO:0031267">
    <property type="term" value="F:small GTPase binding"/>
    <property type="evidence" value="ECO:0007669"/>
    <property type="project" value="TreeGrafter"/>
</dbReference>
<reference evidence="4 5" key="1">
    <citation type="submission" date="2020-04" db="EMBL/GenBank/DDBJ databases">
        <authorList>
            <person name="Alioto T."/>
            <person name="Alioto T."/>
            <person name="Gomez Garrido J."/>
        </authorList>
    </citation>
    <scope>NUCLEOTIDE SEQUENCE [LARGE SCALE GENOMIC DNA]</scope>
</reference>
<evidence type="ECO:0008006" key="6">
    <source>
        <dbReference type="Google" id="ProtNLM"/>
    </source>
</evidence>
<feature type="region of interest" description="Disordered" evidence="1">
    <location>
        <begin position="489"/>
        <end position="518"/>
    </location>
</feature>
<feature type="domain" description="CCZ1/INTU/HPS4 third Longin" evidence="3">
    <location>
        <begin position="703"/>
        <end position="795"/>
    </location>
</feature>
<keyword evidence="5" id="KW-1185">Reference proteome</keyword>
<dbReference type="PANTHER" id="PTHR14407">
    <property type="entry name" value="HERMANSKY-PUDLAK SYNDROME 4 PROTEIN LIGHT-EAR PROTEIN-RELATED"/>
    <property type="match status" value="1"/>
</dbReference>
<dbReference type="InterPro" id="IPR043987">
    <property type="entry name" value="CCZ1/INTU/HSP4_longin_1"/>
</dbReference>
<evidence type="ECO:0000313" key="5">
    <source>
        <dbReference type="Proteomes" id="UP000494165"/>
    </source>
</evidence>
<evidence type="ECO:0000259" key="2">
    <source>
        <dbReference type="Pfam" id="PF19031"/>
    </source>
</evidence>
<dbReference type="PANTHER" id="PTHR14407:SF9">
    <property type="entry name" value="BLOC-3 COMPLEX MEMBER HPS4"/>
    <property type="match status" value="1"/>
</dbReference>
<accession>A0A8S1CVG1</accession>
<dbReference type="Pfam" id="PF19033">
    <property type="entry name" value="Intu_longin_3"/>
    <property type="match status" value="1"/>
</dbReference>
<dbReference type="InterPro" id="IPR026091">
    <property type="entry name" value="HPS4"/>
</dbReference>
<gene>
    <name evidence="4" type="ORF">CLODIP_2_CD14741</name>
</gene>
<feature type="region of interest" description="Disordered" evidence="1">
    <location>
        <begin position="545"/>
        <end position="564"/>
    </location>
</feature>
<feature type="domain" description="CCZ1/INTU/HSP4 first Longin" evidence="2">
    <location>
        <begin position="10"/>
        <end position="114"/>
    </location>
</feature>
<dbReference type="Proteomes" id="UP000494165">
    <property type="component" value="Unassembled WGS sequence"/>
</dbReference>
<dbReference type="GO" id="GO:0005765">
    <property type="term" value="C:lysosomal membrane"/>
    <property type="evidence" value="ECO:0007669"/>
    <property type="project" value="TreeGrafter"/>
</dbReference>
<dbReference type="GO" id="GO:0005085">
    <property type="term" value="F:guanyl-nucleotide exchange factor activity"/>
    <property type="evidence" value="ECO:0007669"/>
    <property type="project" value="TreeGrafter"/>
</dbReference>
<sequence>MSTSRDNSLSVVFVYDCECCVSEADDPQDAILYFHPQWVSEQQRLALCGQLMGVTHFFLASFSCPKLINLKSGKFAIRQCGRYILAVGTDLSNPSWVLQKRADSLFAMLRLFHGGIEEIANGCASDRNVLVSRLQDILDTLVPMAQNFGDLFGQEPALLLPKSANNVFIESVQVLEYFQSLQGVIGGTILYNNRVVSTQLPAELTRKLIFSDPYHIRNSIETVPAQFELPLGVRLLRVYLEQKDHDSLVFAANMLRDLFNSIETTRPERVGRTLGSGMIRDISRIFTVHEEREPFDEADGPMISSPHNEFAPPSSRQNFRTASVPFDERINAPMTRLSLPVGAVTPGTLGKILHAKRMSICAQRDEEFQEESSPETPEESIFRHSPVKEAAKEEEKVAPISPLKARCRSLDNLAAAIPLRGYSFGLPKLHQSEEEPRKRNPMQRLFNTICDPNYPVFNANGMPISQSLFAAYLEKHYCELNEQGKIQKIKTPEKKPTTPVKKPDLVEKADEAQNDSDKSALEAKPFEIANKEVYKRSLSLPLKTLNLSDAPDSSEKSKRKSFVLNRDEMPPVPTKLELFSVPDRVETPCDFSSFARSVATPGARVTTPAEFRSFILEKRKKELAAYRDKSMEESLAIHQDEMVKSVLYTYGYQGMTLLLLLENQSEMDNDLLLTIEKAWLESAPQLESRLRKSLEQTTSADSKESYSFLHLDPEWDALQRGGSWGAAQLSVARKLHSDLKSAPDMTEIIARCEDQIVYGSQYCLQQVFYQQQAAPKVGLPTPADLMGTVPLTAKRRLERDHGILLL</sequence>
<dbReference type="GO" id="GO:0006605">
    <property type="term" value="P:protein targeting"/>
    <property type="evidence" value="ECO:0007669"/>
    <property type="project" value="TreeGrafter"/>
</dbReference>
<dbReference type="InterPro" id="IPR043989">
    <property type="entry name" value="CCZ1/INTU/HSP4_longin_3"/>
</dbReference>
<proteinExistence type="predicted"/>
<dbReference type="OrthoDB" id="16754at2759"/>